<accession>A0A2T6BXM1</accession>
<dbReference type="Proteomes" id="UP000244240">
    <property type="component" value="Unassembled WGS sequence"/>
</dbReference>
<protein>
    <submittedName>
        <fullName evidence="1">Uncharacterized protein</fullName>
    </submittedName>
</protein>
<gene>
    <name evidence="1" type="ORF">C8P63_108142</name>
</gene>
<reference evidence="1 2" key="1">
    <citation type="submission" date="2018-04" db="EMBL/GenBank/DDBJ databases">
        <title>Genomic Encyclopedia of Archaeal and Bacterial Type Strains, Phase II (KMG-II): from individual species to whole genera.</title>
        <authorList>
            <person name="Goeker M."/>
        </authorList>
    </citation>
    <scope>NUCLEOTIDE SEQUENCE [LARGE SCALE GENOMIC DNA]</scope>
    <source>
        <strain evidence="1 2">DSM 45787</strain>
    </source>
</reference>
<proteinExistence type="predicted"/>
<keyword evidence="2" id="KW-1185">Reference proteome</keyword>
<dbReference type="AlphaFoldDB" id="A0A2T6BXM1"/>
<evidence type="ECO:0000313" key="2">
    <source>
        <dbReference type="Proteomes" id="UP000244240"/>
    </source>
</evidence>
<dbReference type="OrthoDB" id="2989194at2"/>
<evidence type="ECO:0000313" key="1">
    <source>
        <dbReference type="EMBL" id="PTX60832.1"/>
    </source>
</evidence>
<dbReference type="RefSeq" id="WP_108022851.1">
    <property type="nucleotide sequence ID" value="NZ_QBKR01000008.1"/>
</dbReference>
<organism evidence="1 2">
    <name type="scientific">Melghirimyces profundicolus</name>
    <dbReference type="NCBI Taxonomy" id="1242148"/>
    <lineage>
        <taxon>Bacteria</taxon>
        <taxon>Bacillati</taxon>
        <taxon>Bacillota</taxon>
        <taxon>Bacilli</taxon>
        <taxon>Bacillales</taxon>
        <taxon>Thermoactinomycetaceae</taxon>
        <taxon>Melghirimyces</taxon>
    </lineage>
</organism>
<sequence>MAERYVPRVKEAAIPEDGSWAKLAGKEVLMLQVPDWEDVVRRSSAGARRVWLYDRREDAYIFCFRLKDGTERAVAFAKDHGGRLLTDERAYGFFSILIASGDLGKLGSDTPMLLFQDLYLKRHPQADW</sequence>
<name>A0A2T6BXM1_9BACL</name>
<comment type="caution">
    <text evidence="1">The sequence shown here is derived from an EMBL/GenBank/DDBJ whole genome shotgun (WGS) entry which is preliminary data.</text>
</comment>
<dbReference type="EMBL" id="QBKR01000008">
    <property type="protein sequence ID" value="PTX60832.1"/>
    <property type="molecule type" value="Genomic_DNA"/>
</dbReference>